<dbReference type="Gene3D" id="3.10.450.50">
    <property type="match status" value="1"/>
</dbReference>
<dbReference type="Proteomes" id="UP000787472">
    <property type="component" value="Unassembled WGS sequence"/>
</dbReference>
<organism evidence="2 3">
    <name type="scientific">Pseudomaricurvus hydrocarbonicus</name>
    <dbReference type="NCBI Taxonomy" id="1470433"/>
    <lineage>
        <taxon>Bacteria</taxon>
        <taxon>Pseudomonadati</taxon>
        <taxon>Pseudomonadota</taxon>
        <taxon>Gammaproteobacteria</taxon>
        <taxon>Cellvibrionales</taxon>
        <taxon>Cellvibrionaceae</taxon>
        <taxon>Pseudomaricurvus</taxon>
    </lineage>
</organism>
<evidence type="ECO:0000313" key="3">
    <source>
        <dbReference type="Proteomes" id="UP000787472"/>
    </source>
</evidence>
<dbReference type="SUPFAM" id="SSF54427">
    <property type="entry name" value="NTF2-like"/>
    <property type="match status" value="1"/>
</dbReference>
<protein>
    <submittedName>
        <fullName evidence="2">Nuclear transport factor 2 family protein</fullName>
    </submittedName>
</protein>
<keyword evidence="3" id="KW-1185">Reference proteome</keyword>
<gene>
    <name evidence="2" type="ORF">G8770_14885</name>
</gene>
<dbReference type="AlphaFoldDB" id="A0A9E5MKP3"/>
<evidence type="ECO:0000259" key="1">
    <source>
        <dbReference type="Pfam" id="PF13577"/>
    </source>
</evidence>
<dbReference type="InterPro" id="IPR037401">
    <property type="entry name" value="SnoaL-like"/>
</dbReference>
<comment type="caution">
    <text evidence="2">The sequence shown here is derived from an EMBL/GenBank/DDBJ whole genome shotgun (WGS) entry which is preliminary data.</text>
</comment>
<name>A0A9E5MKP3_9GAMM</name>
<dbReference type="InterPro" id="IPR032710">
    <property type="entry name" value="NTF2-like_dom_sf"/>
</dbReference>
<proteinExistence type="predicted"/>
<feature type="domain" description="SnoaL-like" evidence="1">
    <location>
        <begin position="7"/>
        <end position="125"/>
    </location>
</feature>
<dbReference type="EMBL" id="JAAONZ010000012">
    <property type="protein sequence ID" value="NHO66834.1"/>
    <property type="molecule type" value="Genomic_DNA"/>
</dbReference>
<dbReference type="RefSeq" id="WP_167188378.1">
    <property type="nucleotide sequence ID" value="NZ_JAAONZ010000012.1"/>
</dbReference>
<sequence>MAFYGPLEDRILIQELVATYGDAVSRRNKIDFANTWDMEGIWHLPWLDPVIGRDAIADVWELQIANYPFHNFSGYLGSLEINGSHAKGRLWTSELVESTAGRSGVVTGLYHDEFVKRGDHWLFARKTFTPLHGMDAIVKEDEA</sequence>
<dbReference type="Pfam" id="PF13577">
    <property type="entry name" value="SnoaL_4"/>
    <property type="match status" value="1"/>
</dbReference>
<accession>A0A9E5MKP3</accession>
<evidence type="ECO:0000313" key="2">
    <source>
        <dbReference type="EMBL" id="NHO66834.1"/>
    </source>
</evidence>
<reference evidence="2" key="1">
    <citation type="submission" date="2020-03" db="EMBL/GenBank/DDBJ databases">
        <authorList>
            <person name="Guo F."/>
        </authorList>
    </citation>
    <scope>NUCLEOTIDE SEQUENCE</scope>
    <source>
        <strain evidence="2">JCM 30134</strain>
    </source>
</reference>